<evidence type="ECO:0000256" key="2">
    <source>
        <dbReference type="SAM" id="Phobius"/>
    </source>
</evidence>
<gene>
    <name evidence="5" type="primary">LOC109467331</name>
</gene>
<dbReference type="InterPro" id="IPR050801">
    <property type="entry name" value="Ca-Dep_Lectins_ImmuneDev"/>
</dbReference>
<dbReference type="KEGG" id="bbel:109467331"/>
<dbReference type="Pfam" id="PF00059">
    <property type="entry name" value="Lectin_C"/>
    <property type="match status" value="1"/>
</dbReference>
<dbReference type="PANTHER" id="PTHR22801:SF63">
    <property type="entry name" value="C-TYPE LECTIN DOMAIN-CONTAINING PROTEIN"/>
    <property type="match status" value="1"/>
</dbReference>
<feature type="transmembrane region" description="Helical" evidence="2">
    <location>
        <begin position="38"/>
        <end position="56"/>
    </location>
</feature>
<protein>
    <submittedName>
        <fullName evidence="5">Pulmonary surfactant-associated protein D-like</fullName>
    </submittedName>
</protein>
<keyword evidence="2" id="KW-1133">Transmembrane helix</keyword>
<dbReference type="RefSeq" id="XP_019620835.1">
    <property type="nucleotide sequence ID" value="XM_019765276.1"/>
</dbReference>
<proteinExistence type="predicted"/>
<dbReference type="InterPro" id="IPR001304">
    <property type="entry name" value="C-type_lectin-like"/>
</dbReference>
<dbReference type="SUPFAM" id="SSF56436">
    <property type="entry name" value="C-type lectin-like"/>
    <property type="match status" value="1"/>
</dbReference>
<dbReference type="PROSITE" id="PS50041">
    <property type="entry name" value="C_TYPE_LECTIN_2"/>
    <property type="match status" value="1"/>
</dbReference>
<feature type="compositionally biased region" description="Polar residues" evidence="1">
    <location>
        <begin position="404"/>
        <end position="417"/>
    </location>
</feature>
<dbReference type="GeneID" id="109467331"/>
<dbReference type="SMART" id="SM00034">
    <property type="entry name" value="CLECT"/>
    <property type="match status" value="1"/>
</dbReference>
<keyword evidence="2" id="KW-0812">Transmembrane</keyword>
<keyword evidence="2" id="KW-0472">Membrane</keyword>
<accession>A0A6P4XW00</accession>
<reference evidence="5" key="1">
    <citation type="submission" date="2025-08" db="UniProtKB">
        <authorList>
            <consortium name="RefSeq"/>
        </authorList>
    </citation>
    <scope>IDENTIFICATION</scope>
    <source>
        <tissue evidence="5">Gonad</tissue>
    </source>
</reference>
<dbReference type="CDD" id="cd00037">
    <property type="entry name" value="CLECT"/>
    <property type="match status" value="1"/>
</dbReference>
<sequence>MGQLDGFYLTAFDSYGVRSSDGAYFDANKHKKKCLKTIGPVVLSVVVIVLWAYFAAKITSPSGKASKLLDKIHERNRATDQRWGKLERTSVFPTLSAPGSGGTGLLPGSKTGLPGATGSPGEEITAGMGGQAGLSGSVGSPGEDGSVGIEAGLPGSTGSPGEQVTVGLDQQHGSTTKKSPPGVDRQAALHGSTGSTESKIPMARRCRAQWVMMAMGDQAGLHGSTGSPDVKGQTVLGSTGYPGSTGPMGMEGQDGVTGSTGSPELKVPVRMEGQNGVTGSTGSPELKDPKGVEGQDGVTGSTESPELKDPMGVEGQDGVTGSTGSPELKDSMGVEGQDGVTGSTGSPGSTGPMAVEGQDGVTGSSGSPELKDPMGMEGQDGVTGSHGALEGGLTVMSGDDAGGKTTSGPPLVGSSSFKHPETSAWRDLNRDCEIPDYVRFNGICYKSFTERVTFEEARQACAAEGGTLAMPKDSGTNTFIHNLAREVKGRWIGLSDLNNGLWVFEDGQTLKSAGYSNWRPGEPKASNQYWGGCVGFWYHWDTWDEKDCTKLRGFICELPGYM</sequence>
<dbReference type="InterPro" id="IPR016186">
    <property type="entry name" value="C-type_lectin-like/link_sf"/>
</dbReference>
<dbReference type="AlphaFoldDB" id="A0A6P4XW00"/>
<evidence type="ECO:0000256" key="1">
    <source>
        <dbReference type="SAM" id="MobiDB-lite"/>
    </source>
</evidence>
<feature type="domain" description="C-type lectin" evidence="3">
    <location>
        <begin position="440"/>
        <end position="557"/>
    </location>
</feature>
<dbReference type="PANTHER" id="PTHR22801">
    <property type="entry name" value="LITHOSTATHINE"/>
    <property type="match status" value="1"/>
</dbReference>
<name>A0A6P4XW00_BRABE</name>
<evidence type="ECO:0000313" key="4">
    <source>
        <dbReference type="Proteomes" id="UP000515135"/>
    </source>
</evidence>
<dbReference type="OrthoDB" id="7357196at2759"/>
<evidence type="ECO:0000313" key="5">
    <source>
        <dbReference type="RefSeq" id="XP_019620835.1"/>
    </source>
</evidence>
<feature type="region of interest" description="Disordered" evidence="1">
    <location>
        <begin position="92"/>
        <end position="199"/>
    </location>
</feature>
<evidence type="ECO:0000259" key="3">
    <source>
        <dbReference type="PROSITE" id="PS50041"/>
    </source>
</evidence>
<keyword evidence="4" id="KW-1185">Reference proteome</keyword>
<dbReference type="Gene3D" id="3.10.100.10">
    <property type="entry name" value="Mannose-Binding Protein A, subunit A"/>
    <property type="match status" value="1"/>
</dbReference>
<feature type="region of interest" description="Disordered" evidence="1">
    <location>
        <begin position="235"/>
        <end position="419"/>
    </location>
</feature>
<dbReference type="InterPro" id="IPR016187">
    <property type="entry name" value="CTDL_fold"/>
</dbReference>
<organism evidence="4 5">
    <name type="scientific">Branchiostoma belcheri</name>
    <name type="common">Amphioxus</name>
    <dbReference type="NCBI Taxonomy" id="7741"/>
    <lineage>
        <taxon>Eukaryota</taxon>
        <taxon>Metazoa</taxon>
        <taxon>Chordata</taxon>
        <taxon>Cephalochordata</taxon>
        <taxon>Leptocardii</taxon>
        <taxon>Amphioxiformes</taxon>
        <taxon>Branchiostomatidae</taxon>
        <taxon>Branchiostoma</taxon>
    </lineage>
</organism>
<dbReference type="Proteomes" id="UP000515135">
    <property type="component" value="Unplaced"/>
</dbReference>
<feature type="compositionally biased region" description="Low complexity" evidence="1">
    <location>
        <begin position="341"/>
        <end position="352"/>
    </location>
</feature>